<dbReference type="KEGG" id="csg:Cylst_2325"/>
<keyword evidence="2" id="KW-1185">Reference proteome</keyword>
<sequence>MKDNSSFVQLVIPGMEEFCTQQETLSENTEMTLQAIKDVSTKIPENQINEHQLEIPGMEEFLAKQKTQSETTDLKDYSDSITKSDRTPCRILADFAA</sequence>
<proteinExistence type="predicted"/>
<accession>K9WW16</accession>
<dbReference type="HOGENOM" id="CLU_2342099_0_0_3"/>
<organism evidence="1 2">
    <name type="scientific">Cylindrospermum stagnale PCC 7417</name>
    <dbReference type="NCBI Taxonomy" id="56107"/>
    <lineage>
        <taxon>Bacteria</taxon>
        <taxon>Bacillati</taxon>
        <taxon>Cyanobacteriota</taxon>
        <taxon>Cyanophyceae</taxon>
        <taxon>Nostocales</taxon>
        <taxon>Nostocaceae</taxon>
        <taxon>Cylindrospermum</taxon>
    </lineage>
</organism>
<evidence type="ECO:0000313" key="2">
    <source>
        <dbReference type="Proteomes" id="UP000010475"/>
    </source>
</evidence>
<name>K9WW16_9NOST</name>
<dbReference type="RefSeq" id="WP_015207809.1">
    <property type="nucleotide sequence ID" value="NC_019757.1"/>
</dbReference>
<dbReference type="AlphaFoldDB" id="K9WW16"/>
<evidence type="ECO:0000313" key="1">
    <source>
        <dbReference type="EMBL" id="AFZ24555.1"/>
    </source>
</evidence>
<dbReference type="Proteomes" id="UP000010475">
    <property type="component" value="Chromosome"/>
</dbReference>
<protein>
    <submittedName>
        <fullName evidence="1">Uncharacterized protein</fullName>
    </submittedName>
</protein>
<gene>
    <name evidence="1" type="ORF">Cylst_2325</name>
</gene>
<dbReference type="EMBL" id="CP003642">
    <property type="protein sequence ID" value="AFZ24555.1"/>
    <property type="molecule type" value="Genomic_DNA"/>
</dbReference>
<reference evidence="1 2" key="1">
    <citation type="submission" date="2012-06" db="EMBL/GenBank/DDBJ databases">
        <title>Finished chromosome of genome of Cylindrospermum stagnale PCC 7417.</title>
        <authorList>
            <consortium name="US DOE Joint Genome Institute"/>
            <person name="Gugger M."/>
            <person name="Coursin T."/>
            <person name="Rippka R."/>
            <person name="Tandeau De Marsac N."/>
            <person name="Huntemann M."/>
            <person name="Wei C.-L."/>
            <person name="Han J."/>
            <person name="Detter J.C."/>
            <person name="Han C."/>
            <person name="Tapia R."/>
            <person name="Chen A."/>
            <person name="Kyrpides N."/>
            <person name="Mavromatis K."/>
            <person name="Markowitz V."/>
            <person name="Szeto E."/>
            <person name="Ivanova N."/>
            <person name="Pagani I."/>
            <person name="Pati A."/>
            <person name="Goodwin L."/>
            <person name="Nordberg H.P."/>
            <person name="Cantor M.N."/>
            <person name="Hua S.X."/>
            <person name="Woyke T."/>
            <person name="Kerfeld C.A."/>
        </authorList>
    </citation>
    <scope>NUCLEOTIDE SEQUENCE [LARGE SCALE GENOMIC DNA]</scope>
    <source>
        <strain evidence="1 2">PCC 7417</strain>
    </source>
</reference>